<accession>A0A5C7GEQ6</accession>
<feature type="transmembrane region" description="Helical" evidence="7">
    <location>
        <begin position="228"/>
        <end position="246"/>
    </location>
</feature>
<reference evidence="9 10" key="1">
    <citation type="submission" date="2019-08" db="EMBL/GenBank/DDBJ databases">
        <title>Seonamhaeicola sediminis sp. nov., isolated from marine sediment.</title>
        <authorList>
            <person name="Cao W.R."/>
        </authorList>
    </citation>
    <scope>NUCLEOTIDE SEQUENCE [LARGE SCALE GENOMIC DNA]</scope>
    <source>
        <strain evidence="9 10">1505</strain>
    </source>
</reference>
<proteinExistence type="inferred from homology"/>
<evidence type="ECO:0000256" key="1">
    <source>
        <dbReference type="ARBA" id="ARBA00004651"/>
    </source>
</evidence>
<feature type="domain" description="CstA N-terminal" evidence="8">
    <location>
        <begin position="315"/>
        <end position="430"/>
    </location>
</feature>
<dbReference type="GO" id="GO:0009267">
    <property type="term" value="P:cellular response to starvation"/>
    <property type="evidence" value="ECO:0007669"/>
    <property type="project" value="InterPro"/>
</dbReference>
<dbReference type="Proteomes" id="UP000321080">
    <property type="component" value="Unassembled WGS sequence"/>
</dbReference>
<sequence>MISFLISIVVLVAGYFIYGSFIERKFEIDKDRPTPAISKQDGVDFLPLKLGKIFLIQFLNIAGLGPIFGAIAGALWGPVAFLWIVLGTIFAGCVHDYFSGMLSIRHGGDSIPEIVGKYLGNGMKQFMRIFAVVLLILVGVVFVKGPATILQGLIGVDVSILVACIFLYYLLATMIPIDKLIGKVYPIFGFSLLVMAVGLLGALLFLDYTIPELSPQNLVNMHANPSDYPVFPLLFITIACGAISGFHSTQSPLMARCISNEAHGKKVFIGAMITEGIVALIWAAIAMAFFGGVEELGATMAEEGHNAAWVVNIICNTTLGKIGGILAVFGVIAAPITSGDTAFRSARLIIADSFDVSQSKILKRLIVTIPIFLVALALTNIDFGIIWRYFGWSNQMLATIVLWAAAVYMKQQGKKAWFILIPAAFMTIVVTTYILVAPEGFKLNYELSCTIGIIVFLFLSIWFIFYKSTSITSIKEA</sequence>
<dbReference type="PANTHER" id="PTHR30252">
    <property type="entry name" value="INNER MEMBRANE PEPTIDE TRANSPORTER"/>
    <property type="match status" value="1"/>
</dbReference>
<dbReference type="InterPro" id="IPR003706">
    <property type="entry name" value="CstA_N"/>
</dbReference>
<comment type="caution">
    <text evidence="9">The sequence shown here is derived from an EMBL/GenBank/DDBJ whole genome shotgun (WGS) entry which is preliminary data.</text>
</comment>
<keyword evidence="10" id="KW-1185">Reference proteome</keyword>
<feature type="transmembrane region" description="Helical" evidence="7">
    <location>
        <begin position="416"/>
        <end position="437"/>
    </location>
</feature>
<feature type="transmembrane region" description="Helical" evidence="7">
    <location>
        <begin position="443"/>
        <end position="465"/>
    </location>
</feature>
<feature type="transmembrane region" description="Helical" evidence="7">
    <location>
        <begin position="126"/>
        <end position="143"/>
    </location>
</feature>
<dbReference type="AlphaFoldDB" id="A0A5C7GEQ6"/>
<evidence type="ECO:0000313" key="9">
    <source>
        <dbReference type="EMBL" id="TXG35168.1"/>
    </source>
</evidence>
<evidence type="ECO:0000313" key="10">
    <source>
        <dbReference type="Proteomes" id="UP000321080"/>
    </source>
</evidence>
<feature type="domain" description="CstA N-terminal" evidence="8">
    <location>
        <begin position="151"/>
        <end position="312"/>
    </location>
</feature>
<gene>
    <name evidence="9" type="ORF">FUA22_15555</name>
</gene>
<evidence type="ECO:0000256" key="4">
    <source>
        <dbReference type="ARBA" id="ARBA00022692"/>
    </source>
</evidence>
<keyword evidence="6 7" id="KW-0472">Membrane</keyword>
<feature type="transmembrane region" description="Helical" evidence="7">
    <location>
        <begin position="53"/>
        <end position="74"/>
    </location>
</feature>
<evidence type="ECO:0000256" key="3">
    <source>
        <dbReference type="ARBA" id="ARBA00022475"/>
    </source>
</evidence>
<dbReference type="PANTHER" id="PTHR30252:SF4">
    <property type="entry name" value="CARBON STARVATION"/>
    <property type="match status" value="1"/>
</dbReference>
<dbReference type="InterPro" id="IPR051605">
    <property type="entry name" value="CstA"/>
</dbReference>
<keyword evidence="3" id="KW-1003">Cell membrane</keyword>
<keyword evidence="4 7" id="KW-0812">Transmembrane</keyword>
<protein>
    <submittedName>
        <fullName evidence="9">Carbon starvation protein A</fullName>
    </submittedName>
</protein>
<feature type="transmembrane region" description="Helical" evidence="7">
    <location>
        <begin position="149"/>
        <end position="172"/>
    </location>
</feature>
<dbReference type="RefSeq" id="WP_147769511.1">
    <property type="nucleotide sequence ID" value="NZ_VRKQ01000018.1"/>
</dbReference>
<feature type="transmembrane region" description="Helical" evidence="7">
    <location>
        <begin position="309"/>
        <end position="334"/>
    </location>
</feature>
<feature type="transmembrane region" description="Helical" evidence="7">
    <location>
        <begin position="267"/>
        <end position="289"/>
    </location>
</feature>
<dbReference type="EMBL" id="VRKQ01000018">
    <property type="protein sequence ID" value="TXG35168.1"/>
    <property type="molecule type" value="Genomic_DNA"/>
</dbReference>
<evidence type="ECO:0000256" key="2">
    <source>
        <dbReference type="ARBA" id="ARBA00007755"/>
    </source>
</evidence>
<comment type="similarity">
    <text evidence="2">Belongs to the peptide transporter carbon starvation (CstA) (TC 2.A.114) family.</text>
</comment>
<dbReference type="GO" id="GO:0005886">
    <property type="term" value="C:plasma membrane"/>
    <property type="evidence" value="ECO:0007669"/>
    <property type="project" value="UniProtKB-SubCell"/>
</dbReference>
<feature type="transmembrane region" description="Helical" evidence="7">
    <location>
        <begin position="80"/>
        <end position="98"/>
    </location>
</feature>
<evidence type="ECO:0000256" key="6">
    <source>
        <dbReference type="ARBA" id="ARBA00023136"/>
    </source>
</evidence>
<name>A0A5C7GEQ6_9FLAO</name>
<dbReference type="OrthoDB" id="9761224at2"/>
<feature type="transmembrane region" description="Helical" evidence="7">
    <location>
        <begin position="392"/>
        <end position="409"/>
    </location>
</feature>
<keyword evidence="5 7" id="KW-1133">Transmembrane helix</keyword>
<feature type="domain" description="CstA N-terminal" evidence="8">
    <location>
        <begin position="4"/>
        <end position="142"/>
    </location>
</feature>
<feature type="transmembrane region" description="Helical" evidence="7">
    <location>
        <begin position="365"/>
        <end position="386"/>
    </location>
</feature>
<organism evidence="9 10">
    <name type="scientific">Seonamhaeicola maritimus</name>
    <dbReference type="NCBI Taxonomy" id="2591822"/>
    <lineage>
        <taxon>Bacteria</taxon>
        <taxon>Pseudomonadati</taxon>
        <taxon>Bacteroidota</taxon>
        <taxon>Flavobacteriia</taxon>
        <taxon>Flavobacteriales</taxon>
        <taxon>Flavobacteriaceae</taxon>
    </lineage>
</organism>
<evidence type="ECO:0000256" key="7">
    <source>
        <dbReference type="SAM" id="Phobius"/>
    </source>
</evidence>
<evidence type="ECO:0000259" key="8">
    <source>
        <dbReference type="Pfam" id="PF02554"/>
    </source>
</evidence>
<comment type="subcellular location">
    <subcellularLocation>
        <location evidence="1">Cell membrane</location>
        <topology evidence="1">Multi-pass membrane protein</topology>
    </subcellularLocation>
</comment>
<evidence type="ECO:0000256" key="5">
    <source>
        <dbReference type="ARBA" id="ARBA00022989"/>
    </source>
</evidence>
<dbReference type="Pfam" id="PF02554">
    <property type="entry name" value="CstA"/>
    <property type="match status" value="3"/>
</dbReference>
<feature type="transmembrane region" description="Helical" evidence="7">
    <location>
        <begin position="184"/>
        <end position="208"/>
    </location>
</feature>
<feature type="transmembrane region" description="Helical" evidence="7">
    <location>
        <begin position="6"/>
        <end position="22"/>
    </location>
</feature>